<gene>
    <name evidence="1" type="ORF">SDRG_17424</name>
</gene>
<proteinExistence type="predicted"/>
<protein>
    <submittedName>
        <fullName evidence="1">Uncharacterized protein</fullName>
    </submittedName>
</protein>
<dbReference type="RefSeq" id="XP_008621888.1">
    <property type="nucleotide sequence ID" value="XM_008623666.1"/>
</dbReference>
<organism evidence="1 2">
    <name type="scientific">Saprolegnia diclina (strain VS20)</name>
    <dbReference type="NCBI Taxonomy" id="1156394"/>
    <lineage>
        <taxon>Eukaryota</taxon>
        <taxon>Sar</taxon>
        <taxon>Stramenopiles</taxon>
        <taxon>Oomycota</taxon>
        <taxon>Saprolegniomycetes</taxon>
        <taxon>Saprolegniales</taxon>
        <taxon>Saprolegniaceae</taxon>
        <taxon>Saprolegnia</taxon>
    </lineage>
</organism>
<reference evidence="1 2" key="1">
    <citation type="submission" date="2012-04" db="EMBL/GenBank/DDBJ databases">
        <title>The Genome Sequence of Saprolegnia declina VS20.</title>
        <authorList>
            <consortium name="The Broad Institute Genome Sequencing Platform"/>
            <person name="Russ C."/>
            <person name="Nusbaum C."/>
            <person name="Tyler B."/>
            <person name="van West P."/>
            <person name="Dieguez-Uribeondo J."/>
            <person name="de Bruijn I."/>
            <person name="Tripathy S."/>
            <person name="Jiang R."/>
            <person name="Young S.K."/>
            <person name="Zeng Q."/>
            <person name="Gargeya S."/>
            <person name="Fitzgerald M."/>
            <person name="Haas B."/>
            <person name="Abouelleil A."/>
            <person name="Alvarado L."/>
            <person name="Arachchi H.M."/>
            <person name="Berlin A."/>
            <person name="Chapman S.B."/>
            <person name="Goldberg J."/>
            <person name="Griggs A."/>
            <person name="Gujja S."/>
            <person name="Hansen M."/>
            <person name="Howarth C."/>
            <person name="Imamovic A."/>
            <person name="Larimer J."/>
            <person name="McCowen C."/>
            <person name="Montmayeur A."/>
            <person name="Murphy C."/>
            <person name="Neiman D."/>
            <person name="Pearson M."/>
            <person name="Priest M."/>
            <person name="Roberts A."/>
            <person name="Saif S."/>
            <person name="Shea T."/>
            <person name="Sisk P."/>
            <person name="Sykes S."/>
            <person name="Wortman J."/>
            <person name="Nusbaum C."/>
            <person name="Birren B."/>
        </authorList>
    </citation>
    <scope>NUCLEOTIDE SEQUENCE [LARGE SCALE GENOMIC DNA]</scope>
    <source>
        <strain evidence="1 2">VS20</strain>
    </source>
</reference>
<name>T0QY42_SAPDV</name>
<dbReference type="InParanoid" id="T0QY42"/>
<sequence length="259" mass="28064">MSVVVKPRGASYSADLAQSKPDPYAHLWARARKVQEYLAIAVGLCVVGLVCIDSVANNWAINDYIGNGYQFLTPIADTSSANDLLSQYSFASGASLNDLSKVAKRMNNYTITNLVQPNNPNIYVLSAGTYAVNAGMNLCAIFQRTYAADLSVAKPSFGVAVDAISFLRGNAFTHVFTDDTTVNLANASMGHKQLEDIGYSPTRIQIDLRLSEQVPLLNVSSPQSLMVGYYRIYSKAYCTGCLPIAELGHGVCNMTMVYN</sequence>
<accession>T0QY42</accession>
<dbReference type="OrthoDB" id="78798at2759"/>
<evidence type="ECO:0000313" key="2">
    <source>
        <dbReference type="Proteomes" id="UP000030762"/>
    </source>
</evidence>
<dbReference type="GeneID" id="19958151"/>
<dbReference type="Proteomes" id="UP000030762">
    <property type="component" value="Unassembled WGS sequence"/>
</dbReference>
<dbReference type="AlphaFoldDB" id="T0QY42"/>
<dbReference type="VEuPathDB" id="FungiDB:SDRG_17424"/>
<dbReference type="EMBL" id="JH767487">
    <property type="protein sequence ID" value="EQC24683.1"/>
    <property type="molecule type" value="Genomic_DNA"/>
</dbReference>
<keyword evidence="2" id="KW-1185">Reference proteome</keyword>
<feature type="non-terminal residue" evidence="1">
    <location>
        <position position="259"/>
    </location>
</feature>
<evidence type="ECO:0000313" key="1">
    <source>
        <dbReference type="EMBL" id="EQC24683.1"/>
    </source>
</evidence>